<sequence length="124" mass="14189">MEEGKKSWSGLSFVFKDDVHKKEVLEAAFDYRGDVTVQLRDGETLAGYLFNRQLDRFPYFVEMLVAGEDSPRIIPFEEIAALSFSGRDAADGKSYEAWKAKKEKERKEEAKKIESEMKKAGLLD</sequence>
<protein>
    <submittedName>
        <fullName evidence="2">Uncharacterized protein</fullName>
    </submittedName>
</protein>
<evidence type="ECO:0000256" key="1">
    <source>
        <dbReference type="SAM" id="MobiDB-lite"/>
    </source>
</evidence>
<name>A0ABX7PWS2_9BACT</name>
<feature type="region of interest" description="Disordered" evidence="1">
    <location>
        <begin position="105"/>
        <end position="124"/>
    </location>
</feature>
<accession>A0ABX7PWS2</accession>
<reference evidence="2 3" key="1">
    <citation type="submission" date="2020-12" db="EMBL/GenBank/DDBJ databases">
        <authorList>
            <person name="Awala S.I."/>
            <person name="Gwak J.-H."/>
            <person name="Kim S.-J."/>
            <person name="Rhee S.-K."/>
        </authorList>
    </citation>
    <scope>NUCLEOTIDE SEQUENCE [LARGE SCALE GENOMIC DNA]</scope>
    <source>
        <strain evidence="2 3">IT5</strain>
    </source>
</reference>
<dbReference type="Proteomes" id="UP000663088">
    <property type="component" value="Chromosome"/>
</dbReference>
<organism evidence="2 3">
    <name type="scientific">Candidatus Methylacidiphilum infernorum</name>
    <dbReference type="NCBI Taxonomy" id="511746"/>
    <lineage>
        <taxon>Bacteria</taxon>
        <taxon>Pseudomonadati</taxon>
        <taxon>Verrucomicrobiota</taxon>
        <taxon>Methylacidiphilae</taxon>
        <taxon>Methylacidiphilales</taxon>
        <taxon>Methylacidiphilaceae</taxon>
        <taxon>Methylacidiphilum (ex Ratnadevi et al. 2023)</taxon>
    </lineage>
</organism>
<dbReference type="EMBL" id="CP065956">
    <property type="protein sequence ID" value="QSR87427.1"/>
    <property type="molecule type" value="Genomic_DNA"/>
</dbReference>
<evidence type="ECO:0000313" key="3">
    <source>
        <dbReference type="Proteomes" id="UP000663088"/>
    </source>
</evidence>
<gene>
    <name evidence="2" type="ORF">EM20IM_03630</name>
</gene>
<proteinExistence type="predicted"/>
<keyword evidence="3" id="KW-1185">Reference proteome</keyword>
<evidence type="ECO:0000313" key="2">
    <source>
        <dbReference type="EMBL" id="QSR87427.1"/>
    </source>
</evidence>
<dbReference type="RefSeq" id="WP_206847874.1">
    <property type="nucleotide sequence ID" value="NZ_CP065956.1"/>
</dbReference>